<evidence type="ECO:0000313" key="2">
    <source>
        <dbReference type="Proteomes" id="UP001163321"/>
    </source>
</evidence>
<dbReference type="EMBL" id="CM047591">
    <property type="protein sequence ID" value="KAI9918402.1"/>
    <property type="molecule type" value="Genomic_DNA"/>
</dbReference>
<reference evidence="1 2" key="1">
    <citation type="journal article" date="2022" name="bioRxiv">
        <title>The genome of the oomycete Peronosclerospora sorghi, a cosmopolitan pathogen of maize and sorghum, is inflated with dispersed pseudogenes.</title>
        <authorList>
            <person name="Fletcher K."/>
            <person name="Martin F."/>
            <person name="Isakeit T."/>
            <person name="Cavanaugh K."/>
            <person name="Magill C."/>
            <person name="Michelmore R."/>
        </authorList>
    </citation>
    <scope>NUCLEOTIDE SEQUENCE [LARGE SCALE GENOMIC DNA]</scope>
    <source>
        <strain evidence="1">P6</strain>
    </source>
</reference>
<evidence type="ECO:0000313" key="1">
    <source>
        <dbReference type="EMBL" id="KAI9918402.1"/>
    </source>
</evidence>
<organism evidence="1 2">
    <name type="scientific">Peronosclerospora sorghi</name>
    <dbReference type="NCBI Taxonomy" id="230839"/>
    <lineage>
        <taxon>Eukaryota</taxon>
        <taxon>Sar</taxon>
        <taxon>Stramenopiles</taxon>
        <taxon>Oomycota</taxon>
        <taxon>Peronosporomycetes</taxon>
        <taxon>Peronosporales</taxon>
        <taxon>Peronosporaceae</taxon>
        <taxon>Peronosclerospora</taxon>
    </lineage>
</organism>
<proteinExistence type="predicted"/>
<gene>
    <name evidence="1" type="ORF">PsorP6_011241</name>
</gene>
<name>A0ACC0WJ38_9STRA</name>
<comment type="caution">
    <text evidence="1">The sequence shown here is derived from an EMBL/GenBank/DDBJ whole genome shotgun (WGS) entry which is preliminary data.</text>
</comment>
<dbReference type="Proteomes" id="UP001163321">
    <property type="component" value="Chromosome 12"/>
</dbReference>
<accession>A0ACC0WJ38</accession>
<protein>
    <submittedName>
        <fullName evidence="1">Uncharacterized protein</fullName>
    </submittedName>
</protein>
<sequence>MTGVGCTVLLLWCSILCISAVPGADLKVELPFPVKPHPLQLSSNLFAASEKLSLEAHAGNSSLTFSQPKVLADVPFPTGAWWTNLVLAEGQSAVASFPYVHKILEGKLHVSFPFRVVSPKEIVEGFISQMVVSSQATEPNSLPAMHHVINFDTFSTTVRFSRGQMEEFRVYLVRGSPYITIEYTHSRPVVEAMDGLLITRLKKLQGLKLMSGNDVPFATFAVELNNGQVWYLYASDASLKLQLDNKGQVTSEEEFTGVLRLALCLDAKVMPFLLESASIYAVGGEVAYSVDPKDVDTAIFEFRWKTKSFSSFHTETDEITEEENDKLLMLTLPHHREVIQVQNDMKTLGKRKNRLLTDLRYTSIRGMMKGIFGAVWYMKENLPAIEWNYADDGLFSDDSSSTVTNRSDDKQFRAIMRERAEQAIVQQLPVDADAYPPPLSPDSYNFGKQVSHDARLLLIADKFKQEKVKQKLLVKVKTELADWLEGKNANHFIYDQTFGGVITRDGWHNKDADYGIGYFNDHHFHYGYLVYALAAIRKFDPAFIVEHALACALLMGDIGTPLLNSNTSFFYDLPVRLLFPAARHKDWFVGHSYASGLFPMEVGKSQESSSESLNAYYALALFSSLDEDSQEQKDSCYHQFARLMLATELRSVKKYWHMKKNSKIYEAEFSKNAMIGVVGELSVVYNTWFGDRAVYIHGINMLPFTPITPLLLDEKFIAHEYMLLSQELPHLDQYDIWRSIVVMAHAILDAKKAWNELNMTVKSFDTWSSRTNAMHWIATRPSWINHPAPSDSRHDAEDKCFGFPACSVAGDNGTALACCDTLPGCCPSALNCCPQEDPDLLPSNVCFGEHECALLGLGCCNSIDGCCLPNPITGFVLGCCRQSNFTKTSKTHKAIVKLEDSANCYGEPLCEAAKLDCCGAPGGCCSGSGIKLGCCSSATSRNSTLTHVNDCQGQPLCGAAGLDCCGWDGGCCTPDPVTGGKLDCCQDEVAGEPSSKTVPVRKKQNVEGADIAVSSRKVNSDIIRILIGLGGAVLLVVIVYSAGLTYRRRGYSSIDGDKRALYCTGLMVGLVAFFIYLIVTS</sequence>
<keyword evidence="2" id="KW-1185">Reference proteome</keyword>